<protein>
    <recommendedName>
        <fullName evidence="4">DZANK-type domain-containing protein</fullName>
    </recommendedName>
</protein>
<evidence type="ECO:0000313" key="2">
    <source>
        <dbReference type="EMBL" id="MFD2639923.1"/>
    </source>
</evidence>
<name>A0ABW5QD39_9BACI</name>
<proteinExistence type="predicted"/>
<sequence>MNDYIEQELNRLRAKKSILLAELGQSVYYQYRIGQIYSEELSDISQEITELDQNIFKLQTQNTGDYEQFCGCGHLINNRDQYCSNCGSEVQKQTNTAFPTCTQCGVEAMSRAVFCYACGTKLNEQEGVR</sequence>
<feature type="coiled-coil region" evidence="1">
    <location>
        <begin position="2"/>
        <end position="61"/>
    </location>
</feature>
<dbReference type="EMBL" id="JBHUMZ010000049">
    <property type="protein sequence ID" value="MFD2639923.1"/>
    <property type="molecule type" value="Genomic_DNA"/>
</dbReference>
<dbReference type="Proteomes" id="UP001597452">
    <property type="component" value="Unassembled WGS sequence"/>
</dbReference>
<keyword evidence="1" id="KW-0175">Coiled coil</keyword>
<comment type="caution">
    <text evidence="2">The sequence shown here is derived from an EMBL/GenBank/DDBJ whole genome shotgun (WGS) entry which is preliminary data.</text>
</comment>
<keyword evidence="3" id="KW-1185">Reference proteome</keyword>
<organism evidence="2 3">
    <name type="scientific">Piscibacillus salipiscarius</name>
    <dbReference type="NCBI Taxonomy" id="299480"/>
    <lineage>
        <taxon>Bacteria</taxon>
        <taxon>Bacillati</taxon>
        <taxon>Bacillota</taxon>
        <taxon>Bacilli</taxon>
        <taxon>Bacillales</taxon>
        <taxon>Bacillaceae</taxon>
        <taxon>Piscibacillus</taxon>
    </lineage>
</organism>
<dbReference type="RefSeq" id="WP_377329974.1">
    <property type="nucleotide sequence ID" value="NZ_JBHUMZ010000049.1"/>
</dbReference>
<gene>
    <name evidence="2" type="ORF">ACFSW4_13725</name>
</gene>
<evidence type="ECO:0000256" key="1">
    <source>
        <dbReference type="SAM" id="Coils"/>
    </source>
</evidence>
<accession>A0ABW5QD39</accession>
<reference evidence="3" key="1">
    <citation type="journal article" date="2019" name="Int. J. Syst. Evol. Microbiol.">
        <title>The Global Catalogue of Microorganisms (GCM) 10K type strain sequencing project: providing services to taxonomists for standard genome sequencing and annotation.</title>
        <authorList>
            <consortium name="The Broad Institute Genomics Platform"/>
            <consortium name="The Broad Institute Genome Sequencing Center for Infectious Disease"/>
            <person name="Wu L."/>
            <person name="Ma J."/>
        </authorList>
    </citation>
    <scope>NUCLEOTIDE SEQUENCE [LARGE SCALE GENOMIC DNA]</scope>
    <source>
        <strain evidence="3">TISTR 1571</strain>
    </source>
</reference>
<evidence type="ECO:0000313" key="3">
    <source>
        <dbReference type="Proteomes" id="UP001597452"/>
    </source>
</evidence>
<evidence type="ECO:0008006" key="4">
    <source>
        <dbReference type="Google" id="ProtNLM"/>
    </source>
</evidence>